<keyword evidence="4 9" id="KW-0067">ATP-binding</keyword>
<evidence type="ECO:0000256" key="4">
    <source>
        <dbReference type="ARBA" id="ARBA00022840"/>
    </source>
</evidence>
<organism evidence="12 13">
    <name type="scientific">Rotaria sordida</name>
    <dbReference type="NCBI Taxonomy" id="392033"/>
    <lineage>
        <taxon>Eukaryota</taxon>
        <taxon>Metazoa</taxon>
        <taxon>Spiralia</taxon>
        <taxon>Gnathifera</taxon>
        <taxon>Rotifera</taxon>
        <taxon>Eurotatoria</taxon>
        <taxon>Bdelloidea</taxon>
        <taxon>Philodinida</taxon>
        <taxon>Philodinidae</taxon>
        <taxon>Rotaria</taxon>
    </lineage>
</organism>
<comment type="catalytic activity">
    <reaction evidence="7">
        <text>n ATP + n H2O + a microtubule = n ADP + n phosphate + (n+1) alpha/beta tubulin heterodimers.</text>
        <dbReference type="EC" id="5.6.1.1"/>
    </reaction>
</comment>
<dbReference type="FunFam" id="3.40.50.300:FF:000093">
    <property type="entry name" value="Fidgetin-like 1"/>
    <property type="match status" value="1"/>
</dbReference>
<dbReference type="InterPro" id="IPR003593">
    <property type="entry name" value="AAA+_ATPase"/>
</dbReference>
<dbReference type="PANTHER" id="PTHR23074:SF86">
    <property type="entry name" value="SPASTIN"/>
    <property type="match status" value="1"/>
</dbReference>
<gene>
    <name evidence="12" type="ORF">SEV965_LOCUS15454</name>
</gene>
<keyword evidence="2" id="KW-0493">Microtubule</keyword>
<protein>
    <recommendedName>
        <fullName evidence="8">microtubule-severing ATPase</fullName>
        <ecNumber evidence="8">5.6.1.1</ecNumber>
    </recommendedName>
</protein>
<feature type="region of interest" description="Disordered" evidence="10">
    <location>
        <begin position="163"/>
        <end position="195"/>
    </location>
</feature>
<evidence type="ECO:0000256" key="2">
    <source>
        <dbReference type="ARBA" id="ARBA00022701"/>
    </source>
</evidence>
<evidence type="ECO:0000256" key="6">
    <source>
        <dbReference type="ARBA" id="ARBA00023235"/>
    </source>
</evidence>
<evidence type="ECO:0000313" key="13">
    <source>
        <dbReference type="Proteomes" id="UP000663889"/>
    </source>
</evidence>
<dbReference type="InterPro" id="IPR027417">
    <property type="entry name" value="P-loop_NTPase"/>
</dbReference>
<accession>A0A814NKQ8</accession>
<reference evidence="12" key="1">
    <citation type="submission" date="2021-02" db="EMBL/GenBank/DDBJ databases">
        <authorList>
            <person name="Nowell W R."/>
        </authorList>
    </citation>
    <scope>NUCLEOTIDE SEQUENCE</scope>
</reference>
<evidence type="ECO:0000256" key="1">
    <source>
        <dbReference type="ARBA" id="ARBA00006914"/>
    </source>
</evidence>
<dbReference type="Gene3D" id="1.10.8.60">
    <property type="match status" value="1"/>
</dbReference>
<feature type="region of interest" description="Disordered" evidence="10">
    <location>
        <begin position="206"/>
        <end position="225"/>
    </location>
</feature>
<dbReference type="Pfam" id="PF17862">
    <property type="entry name" value="AAA_lid_3"/>
    <property type="match status" value="1"/>
</dbReference>
<evidence type="ECO:0000256" key="8">
    <source>
        <dbReference type="ARBA" id="ARBA00038871"/>
    </source>
</evidence>
<dbReference type="GO" id="GO:0005524">
    <property type="term" value="F:ATP binding"/>
    <property type="evidence" value="ECO:0007669"/>
    <property type="project" value="UniProtKB-KW"/>
</dbReference>
<sequence>MKSNYEYWNQQQSGLYSNGDTSLHSVHGEIHAGPHSIPAHTDNGLGSNLLINNNSMNTDDTGAFVTAGTAGQQGFDVRTLGLSEQELRDTGLHPSLVQNGRQLPLDQYKINYDPNPIVIRKQIPVEMPTYKQQVIVRYLRPPTPPSPGPLIIKEVREPQAAAAPPIVIRTRAPREKTPPPIIIREAPPNQPYINTNPQYLTRVVRNSQSSYSSPPSRQPQYQQQYQQYQQQQQQYQQQQQQQYQQQYQQQRQQYQQQPYEQYGPLDNGTVNYDQFNDIQIGNQYGSGINNLGQQQQQPKWITEVVSSNGTTSVAPPHILDDIYRAVNNQLPQNRIMNNDLLTNKCGNVQTLRNMWTKKVEEEQKSIKQKNRKRELPSTSNIKKLSIQNQNQQISLKLPNVEPKLVSYILDEVIENRPHVKFDDISGQEGAKRALEEAVILPVLRPEMFTGLRAPVRGILLFGPPGNGKTMLAKAVASEAKARFFNISASSLTSKYVGEGEKLVRALFAAARELQPSIIFIDEVDSLLTTRKESEHDAMRRLKTEFLIQFDGVQTNNDDRILVLAATNRPFELDDAALRRFPRRIYIQLPDIRTREQLLKYLLNKQEHNLTENDFRWIANETNGYSGSDLTALAKDAAMGPVRELDVEKLKQLSISHIRSISQQDFVQALKKIRASISTLTLDKYIEWNSTFGDCSS</sequence>
<dbReference type="GO" id="GO:0008568">
    <property type="term" value="F:microtubule severing ATPase activity"/>
    <property type="evidence" value="ECO:0007669"/>
    <property type="project" value="UniProtKB-EC"/>
</dbReference>
<keyword evidence="5" id="KW-0472">Membrane</keyword>
<comment type="similarity">
    <text evidence="1 9">Belongs to the AAA ATPase family.</text>
</comment>
<dbReference type="FunFam" id="1.10.8.60:FF:000022">
    <property type="entry name" value="Fidgetin like 1"/>
    <property type="match status" value="1"/>
</dbReference>
<dbReference type="InterPro" id="IPR003960">
    <property type="entry name" value="ATPase_AAA_CS"/>
</dbReference>
<dbReference type="InterPro" id="IPR050304">
    <property type="entry name" value="MT-severing_AAA_ATPase"/>
</dbReference>
<dbReference type="CDD" id="cd19524">
    <property type="entry name" value="RecA-like_spastin"/>
    <property type="match status" value="1"/>
</dbReference>
<dbReference type="EC" id="5.6.1.1" evidence="8"/>
<evidence type="ECO:0000256" key="3">
    <source>
        <dbReference type="ARBA" id="ARBA00022741"/>
    </source>
</evidence>
<evidence type="ECO:0000313" key="12">
    <source>
        <dbReference type="EMBL" id="CAF1092820.1"/>
    </source>
</evidence>
<dbReference type="InterPro" id="IPR015415">
    <property type="entry name" value="Spast_Vps4_C"/>
</dbReference>
<name>A0A814NKQ8_9BILA</name>
<dbReference type="AlphaFoldDB" id="A0A814NKQ8"/>
<dbReference type="EMBL" id="CAJNOU010000808">
    <property type="protein sequence ID" value="CAF1092820.1"/>
    <property type="molecule type" value="Genomic_DNA"/>
</dbReference>
<evidence type="ECO:0000256" key="9">
    <source>
        <dbReference type="RuleBase" id="RU003651"/>
    </source>
</evidence>
<keyword evidence="6" id="KW-0413">Isomerase</keyword>
<comment type="caution">
    <text evidence="12">The sequence shown here is derived from an EMBL/GenBank/DDBJ whole genome shotgun (WGS) entry which is preliminary data.</text>
</comment>
<dbReference type="InterPro" id="IPR041569">
    <property type="entry name" value="AAA_lid_3"/>
</dbReference>
<proteinExistence type="inferred from homology"/>
<feature type="domain" description="AAA+ ATPase" evidence="11">
    <location>
        <begin position="454"/>
        <end position="590"/>
    </location>
</feature>
<dbReference type="Pfam" id="PF09336">
    <property type="entry name" value="Vps4_C"/>
    <property type="match status" value="1"/>
</dbReference>
<dbReference type="SUPFAM" id="SSF52540">
    <property type="entry name" value="P-loop containing nucleoside triphosphate hydrolases"/>
    <property type="match status" value="1"/>
</dbReference>
<evidence type="ECO:0000259" key="11">
    <source>
        <dbReference type="SMART" id="SM00382"/>
    </source>
</evidence>
<dbReference type="InterPro" id="IPR003959">
    <property type="entry name" value="ATPase_AAA_core"/>
</dbReference>
<evidence type="ECO:0000256" key="7">
    <source>
        <dbReference type="ARBA" id="ARBA00036378"/>
    </source>
</evidence>
<dbReference type="GO" id="GO:0016887">
    <property type="term" value="F:ATP hydrolysis activity"/>
    <property type="evidence" value="ECO:0007669"/>
    <property type="project" value="InterPro"/>
</dbReference>
<evidence type="ECO:0000256" key="10">
    <source>
        <dbReference type="SAM" id="MobiDB-lite"/>
    </source>
</evidence>
<dbReference type="Pfam" id="PF00004">
    <property type="entry name" value="AAA"/>
    <property type="match status" value="1"/>
</dbReference>
<dbReference type="Gene3D" id="3.40.50.300">
    <property type="entry name" value="P-loop containing nucleotide triphosphate hydrolases"/>
    <property type="match status" value="1"/>
</dbReference>
<evidence type="ECO:0000256" key="5">
    <source>
        <dbReference type="ARBA" id="ARBA00023136"/>
    </source>
</evidence>
<dbReference type="GO" id="GO:0005874">
    <property type="term" value="C:microtubule"/>
    <property type="evidence" value="ECO:0007669"/>
    <property type="project" value="UniProtKB-KW"/>
</dbReference>
<dbReference type="PROSITE" id="PS00674">
    <property type="entry name" value="AAA"/>
    <property type="match status" value="1"/>
</dbReference>
<dbReference type="PANTHER" id="PTHR23074">
    <property type="entry name" value="AAA DOMAIN-CONTAINING"/>
    <property type="match status" value="1"/>
</dbReference>
<dbReference type="SMART" id="SM00382">
    <property type="entry name" value="AAA"/>
    <property type="match status" value="1"/>
</dbReference>
<keyword evidence="3 9" id="KW-0547">Nucleotide-binding</keyword>
<dbReference type="Proteomes" id="UP000663889">
    <property type="component" value="Unassembled WGS sequence"/>
</dbReference>
<feature type="compositionally biased region" description="Low complexity" evidence="10">
    <location>
        <begin position="207"/>
        <end position="225"/>
    </location>
</feature>